<feature type="region of interest" description="Disordered" evidence="3">
    <location>
        <begin position="739"/>
        <end position="774"/>
    </location>
</feature>
<keyword evidence="6" id="KW-1185">Reference proteome</keyword>
<dbReference type="GO" id="GO:0005730">
    <property type="term" value="C:nucleolus"/>
    <property type="evidence" value="ECO:0007669"/>
    <property type="project" value="UniProtKB-SubCell"/>
</dbReference>
<feature type="compositionally biased region" description="Polar residues" evidence="3">
    <location>
        <begin position="371"/>
        <end position="387"/>
    </location>
</feature>
<dbReference type="GO" id="GO:0006396">
    <property type="term" value="P:RNA processing"/>
    <property type="evidence" value="ECO:0007669"/>
    <property type="project" value="TreeGrafter"/>
</dbReference>
<feature type="compositionally biased region" description="Basic and acidic residues" evidence="3">
    <location>
        <begin position="389"/>
        <end position="408"/>
    </location>
</feature>
<feature type="region of interest" description="Disordered" evidence="3">
    <location>
        <begin position="482"/>
        <end position="624"/>
    </location>
</feature>
<reference evidence="5 6" key="1">
    <citation type="journal article" date="2019" name="Proc. Natl. Acad. Sci. U.S.A.">
        <title>Regulatory changes in pterin and carotenoid genes underlie balanced color polymorphisms in the wall lizard.</title>
        <authorList>
            <person name="Andrade P."/>
            <person name="Pinho C."/>
            <person name="Perez I de Lanuza G."/>
            <person name="Afonso S."/>
            <person name="Brejcha J."/>
            <person name="Rubin C.J."/>
            <person name="Wallerman O."/>
            <person name="Pereira P."/>
            <person name="Sabatino S.J."/>
            <person name="Bellati A."/>
            <person name="Pellitteri-Rosa D."/>
            <person name="Bosakova Z."/>
            <person name="Bunikis I."/>
            <person name="Carretero M.A."/>
            <person name="Feiner N."/>
            <person name="Marsik P."/>
            <person name="Pauperio F."/>
            <person name="Salvi D."/>
            <person name="Soler L."/>
            <person name="While G.M."/>
            <person name="Uller T."/>
            <person name="Font E."/>
            <person name="Andersson L."/>
            <person name="Carneiro M."/>
        </authorList>
    </citation>
    <scope>NUCLEOTIDE SEQUENCE</scope>
</reference>
<organism evidence="5 6">
    <name type="scientific">Podarcis muralis</name>
    <name type="common">Wall lizard</name>
    <name type="synonym">Lacerta muralis</name>
    <dbReference type="NCBI Taxonomy" id="64176"/>
    <lineage>
        <taxon>Eukaryota</taxon>
        <taxon>Metazoa</taxon>
        <taxon>Chordata</taxon>
        <taxon>Craniata</taxon>
        <taxon>Vertebrata</taxon>
        <taxon>Euteleostomi</taxon>
        <taxon>Lepidosauria</taxon>
        <taxon>Squamata</taxon>
        <taxon>Bifurcata</taxon>
        <taxon>Unidentata</taxon>
        <taxon>Episquamata</taxon>
        <taxon>Laterata</taxon>
        <taxon>Lacertibaenia</taxon>
        <taxon>Lacertidae</taxon>
        <taxon>Podarcis</taxon>
    </lineage>
</organism>
<name>A0A670IZJ3_PODMU</name>
<dbReference type="GeneTree" id="ENSGT00510000048142"/>
<evidence type="ECO:0000256" key="1">
    <source>
        <dbReference type="ARBA" id="ARBA00004604"/>
    </source>
</evidence>
<proteinExistence type="predicted"/>
<feature type="compositionally biased region" description="Basic and acidic residues" evidence="3">
    <location>
        <begin position="83"/>
        <end position="95"/>
    </location>
</feature>
<gene>
    <name evidence="5" type="primary">DNTTIP2</name>
</gene>
<feature type="compositionally biased region" description="Low complexity" evidence="3">
    <location>
        <begin position="606"/>
        <end position="616"/>
    </location>
</feature>
<feature type="region of interest" description="Disordered" evidence="3">
    <location>
        <begin position="359"/>
        <end position="408"/>
    </location>
</feature>
<feature type="region of interest" description="Disordered" evidence="3">
    <location>
        <begin position="643"/>
        <end position="667"/>
    </location>
</feature>
<reference evidence="5" key="2">
    <citation type="submission" date="2025-08" db="UniProtKB">
        <authorList>
            <consortium name="Ensembl"/>
        </authorList>
    </citation>
    <scope>IDENTIFICATION</scope>
</reference>
<dbReference type="InterPro" id="IPR014810">
    <property type="entry name" value="Fcf2_C"/>
</dbReference>
<feature type="region of interest" description="Disordered" evidence="3">
    <location>
        <begin position="199"/>
        <end position="240"/>
    </location>
</feature>
<feature type="compositionally biased region" description="Acidic residues" evidence="3">
    <location>
        <begin position="585"/>
        <end position="600"/>
    </location>
</feature>
<dbReference type="Proteomes" id="UP000472272">
    <property type="component" value="Chromosome 6"/>
</dbReference>
<feature type="compositionally biased region" description="Basic and acidic residues" evidence="3">
    <location>
        <begin position="643"/>
        <end position="655"/>
    </location>
</feature>
<protein>
    <submittedName>
        <fullName evidence="5">Deoxynucleotidyltransferase terminal interacting protein 2</fullName>
    </submittedName>
</protein>
<evidence type="ECO:0000256" key="3">
    <source>
        <dbReference type="SAM" id="MobiDB-lite"/>
    </source>
</evidence>
<evidence type="ECO:0000313" key="6">
    <source>
        <dbReference type="Proteomes" id="UP000472272"/>
    </source>
</evidence>
<dbReference type="PANTHER" id="PTHR21686">
    <property type="entry name" value="DEOXYNUCLEOTIDYLTRANSFERASE TERMINAL-INTERACTING PROTEIN 2"/>
    <property type="match status" value="1"/>
</dbReference>
<feature type="compositionally biased region" description="Basic and acidic residues" evidence="3">
    <location>
        <begin position="126"/>
        <end position="139"/>
    </location>
</feature>
<comment type="subcellular location">
    <subcellularLocation>
        <location evidence="1">Nucleus</location>
        <location evidence="1">Nucleolus</location>
    </subcellularLocation>
</comment>
<evidence type="ECO:0000259" key="4">
    <source>
        <dbReference type="Pfam" id="PF08698"/>
    </source>
</evidence>
<dbReference type="Ensembl" id="ENSPMRT00000017910.1">
    <property type="protein sequence ID" value="ENSPMRP00000016804.1"/>
    <property type="gene ID" value="ENSPMRG00000011182.1"/>
</dbReference>
<dbReference type="InterPro" id="IPR039883">
    <property type="entry name" value="Fcf2/DNTTIP2"/>
</dbReference>
<feature type="region of interest" description="Disordered" evidence="3">
    <location>
        <begin position="30"/>
        <end position="150"/>
    </location>
</feature>
<accession>A0A670IZJ3</accession>
<feature type="compositionally biased region" description="Polar residues" evidence="3">
    <location>
        <begin position="525"/>
        <end position="538"/>
    </location>
</feature>
<dbReference type="OMA" id="SENMSCD"/>
<dbReference type="PANTHER" id="PTHR21686:SF12">
    <property type="entry name" value="DEOXYNUCLEOTIDYLTRANSFERASE TERMINAL-INTERACTING PROTEIN 2"/>
    <property type="match status" value="1"/>
</dbReference>
<dbReference type="GO" id="GO:0003723">
    <property type="term" value="F:RNA binding"/>
    <property type="evidence" value="ECO:0007669"/>
    <property type="project" value="TreeGrafter"/>
</dbReference>
<feature type="domain" description="Fcf2 pre-rRNA processing C-terminal" evidence="4">
    <location>
        <begin position="762"/>
        <end position="855"/>
    </location>
</feature>
<evidence type="ECO:0000313" key="5">
    <source>
        <dbReference type="Ensembl" id="ENSPMRP00000016804.1"/>
    </source>
</evidence>
<feature type="compositionally biased region" description="Polar residues" evidence="3">
    <location>
        <begin position="482"/>
        <end position="496"/>
    </location>
</feature>
<evidence type="ECO:0000256" key="2">
    <source>
        <dbReference type="ARBA" id="ARBA00023242"/>
    </source>
</evidence>
<sequence>MTLGGPLQSTILWEAHVWEAHVCADLGEPFRSGAANGNRTGSRKFSPGELRRAHQPGSELKVASFPCVERRREKMVATRRGARRSEPESRDHPGEAELDSTEGSTSVRTTRRSKVNFPAKVVPEPPLEKTKESETKMDAEEPPQAQASLNRRKAVNLADSVAELQADGDISEAESNCSSVSGLQTPLFIRITRRRKIVVPCPPETPTKSRQSKKAPLSEGSRCQEDDDISEAESCSSTVSGVRTPSVARMTRIRQVKTTVSPVCEAQAEEVSDTESWCSGISTEQSVQSKRITRSMGLRLAKEAMPQPARKSEAVVEEAKLTDCVTKSETIVISDSEQPTNSDLDVDQASSLSTLLINEKPSPCKTKSHSESVLNNDPKQIVSSSPSRKARECTKKSPKKDKTNERNCESVGSVEVKIRQEKDIKELVTKQMLADVYEIAESTEEVCDLTLEKSIKVTKNQSPIKNNSDISPYDDIKLDQSSMPLKQTTANKNKSNVEPPKMDTGKVTQYQEEEAIEVGKPSKIDSPQKNIIQSQNIESNRDDCRISVASSDSDGRQDEPVAESSSHTTKTGHESHLTVSLLTSDEGEESENSDIEEINEVETIASSTHTSKKTTTALHESHSEELFVIDKTPGLDSTRSWYLEEKDTEGNKQSEESSELEDSEEEFIDEEEDLINENNKILSFSSSIDPGLNVKNLGGSYISFDAGKQKSGFHGVVPLKEKKKDELLKKSVITPDFEKKESVPPLKESVHQLKKQRRAEREKTTGNGWFGMKAPEMTDELKNDLKALKMRAAIDPKRFYKKNDREGLPKYFQVGTIVDSPIDFYHARIPKKERKKNIVEELLADSEFRRYNKRKYQDIIAEKSALAAGKKYRKKKKFRT</sequence>
<keyword evidence="2" id="KW-0539">Nucleus</keyword>
<dbReference type="Pfam" id="PF08698">
    <property type="entry name" value="Fcf2"/>
    <property type="match status" value="1"/>
</dbReference>
<dbReference type="AlphaFoldDB" id="A0A670IZJ3"/>
<reference evidence="5" key="3">
    <citation type="submission" date="2025-09" db="UniProtKB">
        <authorList>
            <consortium name="Ensembl"/>
        </authorList>
    </citation>
    <scope>IDENTIFICATION</scope>
</reference>
<feature type="compositionally biased region" description="Acidic residues" evidence="3">
    <location>
        <begin position="656"/>
        <end position="667"/>
    </location>
</feature>